<evidence type="ECO:0000313" key="4">
    <source>
        <dbReference type="Proteomes" id="UP000708208"/>
    </source>
</evidence>
<dbReference type="InterPro" id="IPR005804">
    <property type="entry name" value="FA_desaturase_dom"/>
</dbReference>
<keyword evidence="4" id="KW-1185">Reference proteome</keyword>
<dbReference type="Proteomes" id="UP000708208">
    <property type="component" value="Unassembled WGS sequence"/>
</dbReference>
<name>A0A8J2K6U3_9HEXA</name>
<proteinExistence type="predicted"/>
<accession>A0A8J2K6U3</accession>
<feature type="transmembrane region" description="Helical" evidence="1">
    <location>
        <begin position="80"/>
        <end position="101"/>
    </location>
</feature>
<feature type="transmembrane region" description="Helical" evidence="1">
    <location>
        <begin position="206"/>
        <end position="226"/>
    </location>
</feature>
<evidence type="ECO:0000256" key="1">
    <source>
        <dbReference type="SAM" id="Phobius"/>
    </source>
</evidence>
<evidence type="ECO:0000313" key="3">
    <source>
        <dbReference type="EMBL" id="CAG7732689.1"/>
    </source>
</evidence>
<dbReference type="EMBL" id="CAJVCH010235723">
    <property type="protein sequence ID" value="CAG7732689.1"/>
    <property type="molecule type" value="Genomic_DNA"/>
</dbReference>
<dbReference type="PANTHER" id="PTHR16740:SF1">
    <property type="entry name" value="CYTOCHROME B5-RELATED PROTEIN-RELATED"/>
    <property type="match status" value="1"/>
</dbReference>
<dbReference type="AlphaFoldDB" id="A0A8J2K6U3"/>
<sequence length="382" mass="44179">MDVRKVELMLNMFYIKDAPHPRNSPYTFEPNGFYKKLKRRIQPIMEEHGTCPTVAIRVMQDLMVASAVVVSVLALVYNSYWLILTAGLLLGGSTVGAHNFIHIRDNWRKYYFDLSLFSHYEWRIGHVFSHHGFPNTAWDAEILWLTPWIEFLANRKKSWIQRFGSRLYIHFVIAFSSFGSLFLRLISVVTREQNVRPENCLPFIQLVLFAVSTQYVWTGVLFWILLHISCSYYVAGISLLSPHHHPICFHDGDEPRATPDYGLCILDATCVKVEDSNYSLFRILTTFGDHNLHHLFPAVCVSKIGLIKPIVEDTLKEFEEQLICLTQWQIFRGMYDQMARCEPHSFQYNLEQREKTQGAKVSTHRLSIISSEVGVADGLTEV</sequence>
<feature type="domain" description="Fatty acid desaturase" evidence="2">
    <location>
        <begin position="80"/>
        <end position="318"/>
    </location>
</feature>
<dbReference type="GO" id="GO:0006629">
    <property type="term" value="P:lipid metabolic process"/>
    <property type="evidence" value="ECO:0007669"/>
    <property type="project" value="InterPro"/>
</dbReference>
<protein>
    <recommendedName>
        <fullName evidence="2">Fatty acid desaturase domain-containing protein</fullName>
    </recommendedName>
</protein>
<dbReference type="OrthoDB" id="260519at2759"/>
<keyword evidence="1" id="KW-0812">Transmembrane</keyword>
<keyword evidence="1" id="KW-0472">Membrane</keyword>
<feature type="transmembrane region" description="Helical" evidence="1">
    <location>
        <begin position="54"/>
        <end position="74"/>
    </location>
</feature>
<gene>
    <name evidence="3" type="ORF">AFUS01_LOCUS21185</name>
</gene>
<comment type="caution">
    <text evidence="3">The sequence shown here is derived from an EMBL/GenBank/DDBJ whole genome shotgun (WGS) entry which is preliminary data.</text>
</comment>
<dbReference type="InterPro" id="IPR053100">
    <property type="entry name" value="Cytochrome_b5-related"/>
</dbReference>
<reference evidence="3" key="1">
    <citation type="submission" date="2021-06" db="EMBL/GenBank/DDBJ databases">
        <authorList>
            <person name="Hodson N. C."/>
            <person name="Mongue J. A."/>
            <person name="Jaron S. K."/>
        </authorList>
    </citation>
    <scope>NUCLEOTIDE SEQUENCE</scope>
</reference>
<keyword evidence="1" id="KW-1133">Transmembrane helix</keyword>
<feature type="transmembrane region" description="Helical" evidence="1">
    <location>
        <begin position="167"/>
        <end position="186"/>
    </location>
</feature>
<evidence type="ECO:0000259" key="2">
    <source>
        <dbReference type="Pfam" id="PF00487"/>
    </source>
</evidence>
<dbReference type="PANTHER" id="PTHR16740">
    <property type="entry name" value="CYTOCHROME B5-RELATED PROTEIN-RELATED"/>
    <property type="match status" value="1"/>
</dbReference>
<organism evidence="3 4">
    <name type="scientific">Allacma fusca</name>
    <dbReference type="NCBI Taxonomy" id="39272"/>
    <lineage>
        <taxon>Eukaryota</taxon>
        <taxon>Metazoa</taxon>
        <taxon>Ecdysozoa</taxon>
        <taxon>Arthropoda</taxon>
        <taxon>Hexapoda</taxon>
        <taxon>Collembola</taxon>
        <taxon>Symphypleona</taxon>
        <taxon>Sminthuridae</taxon>
        <taxon>Allacma</taxon>
    </lineage>
</organism>
<dbReference type="Pfam" id="PF00487">
    <property type="entry name" value="FA_desaturase"/>
    <property type="match status" value="1"/>
</dbReference>